<dbReference type="STRING" id="743966.MYB_00430"/>
<dbReference type="KEGG" id="mbc:MYB_00430"/>
<dbReference type="Proteomes" id="UP000019229">
    <property type="component" value="Chromosome"/>
</dbReference>
<dbReference type="OrthoDB" id="399376at2"/>
<sequence length="202" mass="22830">MKTKQTKISKNKTKPKFRKPNFKVVNFEDRNQKKTYKNKGIKERNETFETKSFISCVESFTGGGFAAKIVSKPGASRFFAGGLVTYQNEIKTKLGVDISNGVINRETALAMAKAGNEFFNSKYCFSFTGNAGPKVLDEKPVGEVYIALNKKVWKLNLGGSRTNIIKKAIEFAYKQLQLIQKKEKQNTSFYTLKTNKNNKKPL</sequence>
<reference evidence="2 3" key="1">
    <citation type="journal article" date="2014" name="Genome Announc.">
        <title>Complete Genome Sequence of Mycoplasma bovoculi Strain M165/69T (ATCC 29104).</title>
        <authorList>
            <person name="Calcutt M.J."/>
            <person name="Foecking M.F."/>
        </authorList>
    </citation>
    <scope>NUCLEOTIDE SEQUENCE [LARGE SCALE GENOMIC DNA]</scope>
    <source>
        <strain evidence="2">M165/69</strain>
    </source>
</reference>
<dbReference type="RefSeq" id="WP_084626652.1">
    <property type="nucleotide sequence ID" value="NZ_CP007154.1"/>
</dbReference>
<dbReference type="NCBIfam" id="TIGR00199">
    <property type="entry name" value="PncC_domain"/>
    <property type="match status" value="1"/>
</dbReference>
<gene>
    <name evidence="2" type="ORF">MYB_00430</name>
</gene>
<dbReference type="HOGENOM" id="CLU_1353411_0_0_14"/>
<dbReference type="AlphaFoldDB" id="W5USI6"/>
<protein>
    <submittedName>
        <fullName evidence="2">CinA family protein</fullName>
    </submittedName>
</protein>
<name>W5USI6_9BACT</name>
<dbReference type="Pfam" id="PF02464">
    <property type="entry name" value="CinA"/>
    <property type="match status" value="1"/>
</dbReference>
<evidence type="ECO:0000259" key="1">
    <source>
        <dbReference type="Pfam" id="PF02464"/>
    </source>
</evidence>
<organism evidence="2 3">
    <name type="scientific">Mesomycoplasma bovoculi M165/69</name>
    <dbReference type="NCBI Taxonomy" id="743966"/>
    <lineage>
        <taxon>Bacteria</taxon>
        <taxon>Bacillati</taxon>
        <taxon>Mycoplasmatota</taxon>
        <taxon>Mycoplasmoidales</taxon>
        <taxon>Metamycoplasmataceae</taxon>
        <taxon>Mesomycoplasma</taxon>
    </lineage>
</organism>
<dbReference type="Gene3D" id="3.90.950.20">
    <property type="entry name" value="CinA-like"/>
    <property type="match status" value="1"/>
</dbReference>
<evidence type="ECO:0000313" key="3">
    <source>
        <dbReference type="Proteomes" id="UP000019229"/>
    </source>
</evidence>
<dbReference type="EMBL" id="CP007154">
    <property type="protein sequence ID" value="AHH45097.1"/>
    <property type="molecule type" value="Genomic_DNA"/>
</dbReference>
<dbReference type="InterPro" id="IPR008136">
    <property type="entry name" value="CinA_C"/>
</dbReference>
<evidence type="ECO:0000313" key="2">
    <source>
        <dbReference type="EMBL" id="AHH45097.1"/>
    </source>
</evidence>
<dbReference type="SUPFAM" id="SSF142433">
    <property type="entry name" value="CinA-like"/>
    <property type="match status" value="1"/>
</dbReference>
<feature type="domain" description="CinA C-terminal" evidence="1">
    <location>
        <begin position="49"/>
        <end position="177"/>
    </location>
</feature>
<dbReference type="InterPro" id="IPR036653">
    <property type="entry name" value="CinA-like_C"/>
</dbReference>
<keyword evidence="3" id="KW-1185">Reference proteome</keyword>
<dbReference type="PATRIC" id="fig|743966.3.peg.83"/>
<accession>W5USI6</accession>
<proteinExistence type="predicted"/>
<dbReference type="eggNOG" id="COG1546">
    <property type="taxonomic scope" value="Bacteria"/>
</dbReference>